<dbReference type="Proteomes" id="UP000663844">
    <property type="component" value="Unassembled WGS sequence"/>
</dbReference>
<dbReference type="EMBL" id="CAJNOE010000003">
    <property type="protein sequence ID" value="CAF0714274.1"/>
    <property type="molecule type" value="Genomic_DNA"/>
</dbReference>
<evidence type="ECO:0000313" key="5">
    <source>
        <dbReference type="EMBL" id="CAF3542105.1"/>
    </source>
</evidence>
<dbReference type="Proteomes" id="UP000663868">
    <property type="component" value="Unassembled WGS sequence"/>
</dbReference>
<dbReference type="Proteomes" id="UP000663891">
    <property type="component" value="Unassembled WGS sequence"/>
</dbReference>
<dbReference type="EMBL" id="CAJOAZ010000124">
    <property type="protein sequence ID" value="CAF3542105.1"/>
    <property type="molecule type" value="Genomic_DNA"/>
</dbReference>
<dbReference type="Proteomes" id="UP000663860">
    <property type="component" value="Unassembled WGS sequence"/>
</dbReference>
<dbReference type="EMBL" id="CAJNOG010000003">
    <property type="protein sequence ID" value="CAF0724971.1"/>
    <property type="molecule type" value="Genomic_DNA"/>
</dbReference>
<comment type="caution">
    <text evidence="5">The sequence shown here is derived from an EMBL/GenBank/DDBJ whole genome shotgun (WGS) entry which is preliminary data.</text>
</comment>
<dbReference type="EMBL" id="CAJOBB010000163">
    <property type="protein sequence ID" value="CAF3592054.1"/>
    <property type="molecule type" value="Genomic_DNA"/>
</dbReference>
<evidence type="ECO:0000313" key="3">
    <source>
        <dbReference type="EMBL" id="CAF0732821.1"/>
    </source>
</evidence>
<dbReference type="EMBL" id="CAJOAY010000045">
    <property type="protein sequence ID" value="CAF3506226.1"/>
    <property type="molecule type" value="Genomic_DNA"/>
</dbReference>
<reference evidence="5" key="1">
    <citation type="submission" date="2021-02" db="EMBL/GenBank/DDBJ databases">
        <authorList>
            <person name="Nowell W R."/>
        </authorList>
    </citation>
    <scope>NUCLEOTIDE SEQUENCE</scope>
</reference>
<name>A0A818JPM5_9BILA</name>
<evidence type="ECO:0000313" key="7">
    <source>
        <dbReference type="Proteomes" id="UP000663844"/>
    </source>
</evidence>
<evidence type="ECO:0000313" key="2">
    <source>
        <dbReference type="EMBL" id="CAF0724971.1"/>
    </source>
</evidence>
<dbReference type="Proteomes" id="UP000663845">
    <property type="component" value="Unassembled WGS sequence"/>
</dbReference>
<evidence type="ECO:0000313" key="4">
    <source>
        <dbReference type="EMBL" id="CAF3506226.1"/>
    </source>
</evidence>
<dbReference type="OrthoDB" id="10039080at2759"/>
<dbReference type="EMBL" id="CAJNON010000001">
    <property type="protein sequence ID" value="CAF0732821.1"/>
    <property type="molecule type" value="Genomic_DNA"/>
</dbReference>
<protein>
    <submittedName>
        <fullName evidence="5">Uncharacterized protein</fullName>
    </submittedName>
</protein>
<sequence>MGSRVSCNAIDDPLNNNTISPVNNSNLPQPHVYIKDKFQLEFLDCNCYCDTTKKIANCDFQDNNVLHDLYEMIVTPEYKFNCRCSCGDDNDDRKHTIKFGLTGSPNTHLTCDGLNLSCPISSDSKT</sequence>
<evidence type="ECO:0000313" key="6">
    <source>
        <dbReference type="EMBL" id="CAF3592054.1"/>
    </source>
</evidence>
<accession>A0A818JPM5</accession>
<evidence type="ECO:0000313" key="1">
    <source>
        <dbReference type="EMBL" id="CAF0714274.1"/>
    </source>
</evidence>
<dbReference type="Proteomes" id="UP000663881">
    <property type="component" value="Unassembled WGS sequence"/>
</dbReference>
<organism evidence="5 7">
    <name type="scientific">Adineta steineri</name>
    <dbReference type="NCBI Taxonomy" id="433720"/>
    <lineage>
        <taxon>Eukaryota</taxon>
        <taxon>Metazoa</taxon>
        <taxon>Spiralia</taxon>
        <taxon>Gnathifera</taxon>
        <taxon>Rotifera</taxon>
        <taxon>Eurotatoria</taxon>
        <taxon>Bdelloidea</taxon>
        <taxon>Adinetida</taxon>
        <taxon>Adinetidae</taxon>
        <taxon>Adineta</taxon>
    </lineage>
</organism>
<dbReference type="AlphaFoldDB" id="A0A818JPM5"/>
<proteinExistence type="predicted"/>
<gene>
    <name evidence="1" type="ORF">IZO911_LOCUS618</name>
    <name evidence="2" type="ORF">JYZ213_LOCUS684</name>
    <name evidence="6" type="ORF">KXQ929_LOCUS4677</name>
    <name evidence="4" type="ORF">OKA104_LOCUS1782</name>
    <name evidence="5" type="ORF">OXD698_LOCUS3494</name>
    <name evidence="3" type="ORF">VCS650_LOCUS111</name>
</gene>